<dbReference type="Pfam" id="PF01693">
    <property type="entry name" value="Cauli_VI"/>
    <property type="match status" value="1"/>
</dbReference>
<dbReference type="OrthoDB" id="407198at2759"/>
<gene>
    <name evidence="2" type="ORF">MCOR_27732</name>
</gene>
<feature type="domain" description="Ribonuclease H1 N-terminal" evidence="1">
    <location>
        <begin position="6"/>
        <end position="48"/>
    </location>
</feature>
<evidence type="ECO:0000259" key="1">
    <source>
        <dbReference type="Pfam" id="PF01693"/>
    </source>
</evidence>
<dbReference type="InterPro" id="IPR009027">
    <property type="entry name" value="Ribosomal_bL9/RNase_H1_N"/>
</dbReference>
<sequence>MVRKNFYSVSKGRKPGIYKDWSSCELTANKFKSAVYKGFSSIDQAILFLFAGNSFSSCSAIPVFDSEGTTHNPIHYGHDCSGQSGACNYESLKTSTTYVENSDSDTEQTEVLESVNNENEILHSNETDDNELKNFDHDLNNNTGCTKNCKKDNDDNMICCSDCHRWTHYLLPGEFMSKWPDSKQSTKPTSVSVGVNTEETTHLPLNAIHDNLTETNTGNANTTLTEKDAKIWLQKLETNLVAAVTETHKLYLEKDIDNLKTELNNERQKHSYLHDKVTKLSAEKSELLERCKNDAELIPLRKQLDDLKKTNTSYSRCNKYIKSTK</sequence>
<keyword evidence="2" id="KW-0378">Hydrolase</keyword>
<dbReference type="Gene3D" id="3.40.970.10">
    <property type="entry name" value="Ribonuclease H1, N-terminal domain"/>
    <property type="match status" value="1"/>
</dbReference>
<dbReference type="AlphaFoldDB" id="A0A6J8CCQ8"/>
<dbReference type="InterPro" id="IPR037056">
    <property type="entry name" value="RNase_H1_N_sf"/>
</dbReference>
<organism evidence="2 3">
    <name type="scientific">Mytilus coruscus</name>
    <name type="common">Sea mussel</name>
    <dbReference type="NCBI Taxonomy" id="42192"/>
    <lineage>
        <taxon>Eukaryota</taxon>
        <taxon>Metazoa</taxon>
        <taxon>Spiralia</taxon>
        <taxon>Lophotrochozoa</taxon>
        <taxon>Mollusca</taxon>
        <taxon>Bivalvia</taxon>
        <taxon>Autobranchia</taxon>
        <taxon>Pteriomorphia</taxon>
        <taxon>Mytilida</taxon>
        <taxon>Mytiloidea</taxon>
        <taxon>Mytilidae</taxon>
        <taxon>Mytilinae</taxon>
        <taxon>Mytilus</taxon>
    </lineage>
</organism>
<dbReference type="SUPFAM" id="SSF55658">
    <property type="entry name" value="L9 N-domain-like"/>
    <property type="match status" value="1"/>
</dbReference>
<evidence type="ECO:0000313" key="3">
    <source>
        <dbReference type="Proteomes" id="UP000507470"/>
    </source>
</evidence>
<dbReference type="GO" id="GO:0004523">
    <property type="term" value="F:RNA-DNA hybrid ribonuclease activity"/>
    <property type="evidence" value="ECO:0007669"/>
    <property type="project" value="UniProtKB-EC"/>
</dbReference>
<name>A0A6J8CCQ8_MYTCO</name>
<dbReference type="EC" id="3.1.26.4" evidence="2"/>
<proteinExistence type="predicted"/>
<protein>
    <submittedName>
        <fullName evidence="2">RnhA</fullName>
        <ecNumber evidence="2">3.1.26.4</ecNumber>
    </submittedName>
</protein>
<dbReference type="InterPro" id="IPR011320">
    <property type="entry name" value="RNase_H1_N"/>
</dbReference>
<evidence type="ECO:0000313" key="2">
    <source>
        <dbReference type="EMBL" id="CAC5392824.1"/>
    </source>
</evidence>
<keyword evidence="3" id="KW-1185">Reference proteome</keyword>
<accession>A0A6J8CCQ8</accession>
<reference evidence="2 3" key="1">
    <citation type="submission" date="2020-06" db="EMBL/GenBank/DDBJ databases">
        <authorList>
            <person name="Li R."/>
            <person name="Bekaert M."/>
        </authorList>
    </citation>
    <scope>NUCLEOTIDE SEQUENCE [LARGE SCALE GENOMIC DNA]</scope>
    <source>
        <strain evidence="3">wild</strain>
    </source>
</reference>
<dbReference type="SUPFAM" id="SSF57903">
    <property type="entry name" value="FYVE/PHD zinc finger"/>
    <property type="match status" value="1"/>
</dbReference>
<dbReference type="InterPro" id="IPR011011">
    <property type="entry name" value="Znf_FYVE_PHD"/>
</dbReference>
<dbReference type="Proteomes" id="UP000507470">
    <property type="component" value="Unassembled WGS sequence"/>
</dbReference>
<dbReference type="EMBL" id="CACVKT020005076">
    <property type="protein sequence ID" value="CAC5392824.1"/>
    <property type="molecule type" value="Genomic_DNA"/>
</dbReference>